<dbReference type="PROSITE" id="PS00012">
    <property type="entry name" value="PHOSPHOPANTETHEINE"/>
    <property type="match status" value="2"/>
</dbReference>
<dbReference type="Pfam" id="PF00501">
    <property type="entry name" value="AMP-binding"/>
    <property type="match status" value="2"/>
</dbReference>
<dbReference type="GO" id="GO:0031177">
    <property type="term" value="F:phosphopantetheine binding"/>
    <property type="evidence" value="ECO:0007669"/>
    <property type="project" value="InterPro"/>
</dbReference>
<dbReference type="InterPro" id="IPR010071">
    <property type="entry name" value="AA_adenyl_dom"/>
</dbReference>
<dbReference type="Gene3D" id="1.10.1200.10">
    <property type="entry name" value="ACP-like"/>
    <property type="match status" value="1"/>
</dbReference>
<evidence type="ECO:0000256" key="3">
    <source>
        <dbReference type="ARBA" id="ARBA00022450"/>
    </source>
</evidence>
<comment type="cofactor">
    <cofactor evidence="1">
        <name>pantetheine 4'-phosphate</name>
        <dbReference type="ChEBI" id="CHEBI:47942"/>
    </cofactor>
</comment>
<evidence type="ECO:0000256" key="2">
    <source>
        <dbReference type="ARBA" id="ARBA00006432"/>
    </source>
</evidence>
<dbReference type="PANTHER" id="PTHR45398:SF1">
    <property type="entry name" value="ENZYME, PUTATIVE (JCVI)-RELATED"/>
    <property type="match status" value="1"/>
</dbReference>
<dbReference type="Gene3D" id="3.30.559.30">
    <property type="entry name" value="Nonribosomal peptide synthetase, condensation domain"/>
    <property type="match status" value="3"/>
</dbReference>
<accession>A0A562I040</accession>
<dbReference type="NCBIfam" id="NF003417">
    <property type="entry name" value="PRK04813.1"/>
    <property type="match status" value="2"/>
</dbReference>
<name>A0A562I040_9GAMM</name>
<comment type="similarity">
    <text evidence="2">Belongs to the ATP-dependent AMP-binding enzyme family.</text>
</comment>
<dbReference type="Gene3D" id="3.30.300.30">
    <property type="match status" value="2"/>
</dbReference>
<dbReference type="OrthoDB" id="9757559at2"/>
<dbReference type="FunFam" id="3.40.50.12780:FF:000012">
    <property type="entry name" value="Non-ribosomal peptide synthetase"/>
    <property type="match status" value="1"/>
</dbReference>
<dbReference type="GO" id="GO:0043041">
    <property type="term" value="P:amino acid activation for nonribosomal peptide biosynthetic process"/>
    <property type="evidence" value="ECO:0007669"/>
    <property type="project" value="UniProtKB-ARBA"/>
</dbReference>
<dbReference type="InterPro" id="IPR045851">
    <property type="entry name" value="AMP-bd_C_sf"/>
</dbReference>
<dbReference type="Gene3D" id="2.30.38.10">
    <property type="entry name" value="Luciferase, Domain 3"/>
    <property type="match status" value="2"/>
</dbReference>
<dbReference type="CDD" id="cd19531">
    <property type="entry name" value="LCL_NRPS-like"/>
    <property type="match status" value="1"/>
</dbReference>
<dbReference type="SMART" id="SM00823">
    <property type="entry name" value="PKS_PP"/>
    <property type="match status" value="2"/>
</dbReference>
<dbReference type="FunFam" id="2.30.38.10:FF:000001">
    <property type="entry name" value="Non-ribosomal peptide synthetase PvdI"/>
    <property type="match status" value="2"/>
</dbReference>
<dbReference type="InterPro" id="IPR006162">
    <property type="entry name" value="Ppantetheine_attach_site"/>
</dbReference>
<dbReference type="SUPFAM" id="SSF56801">
    <property type="entry name" value="Acetyl-CoA synthetase-like"/>
    <property type="match status" value="2"/>
</dbReference>
<dbReference type="PROSITE" id="PS50075">
    <property type="entry name" value="CARRIER"/>
    <property type="match status" value="2"/>
</dbReference>
<dbReference type="CDD" id="cd17646">
    <property type="entry name" value="A_NRPS_AB3403-like"/>
    <property type="match status" value="1"/>
</dbReference>
<dbReference type="RefSeq" id="WP_144572767.1">
    <property type="nucleotide sequence ID" value="NZ_VLKG01000012.1"/>
</dbReference>
<dbReference type="EMBL" id="VLKG01000012">
    <property type="protein sequence ID" value="TWH64186.1"/>
    <property type="molecule type" value="Genomic_DNA"/>
</dbReference>
<feature type="domain" description="Carrier" evidence="5">
    <location>
        <begin position="1004"/>
        <end position="1078"/>
    </location>
</feature>
<dbReference type="InterPro" id="IPR001242">
    <property type="entry name" value="Condensation_dom"/>
</dbReference>
<dbReference type="GO" id="GO:0072330">
    <property type="term" value="P:monocarboxylic acid biosynthetic process"/>
    <property type="evidence" value="ECO:0007669"/>
    <property type="project" value="UniProtKB-ARBA"/>
</dbReference>
<keyword evidence="3" id="KW-0596">Phosphopantetheine</keyword>
<feature type="domain" description="Carrier" evidence="5">
    <location>
        <begin position="2500"/>
        <end position="2577"/>
    </location>
</feature>
<dbReference type="GO" id="GO:0044550">
    <property type="term" value="P:secondary metabolite biosynthetic process"/>
    <property type="evidence" value="ECO:0007669"/>
    <property type="project" value="UniProtKB-ARBA"/>
</dbReference>
<dbReference type="InterPro" id="IPR001031">
    <property type="entry name" value="Thioesterase"/>
</dbReference>
<dbReference type="NCBIfam" id="TIGR01733">
    <property type="entry name" value="AA-adenyl-dom"/>
    <property type="match status" value="2"/>
</dbReference>
<dbReference type="InterPro" id="IPR010060">
    <property type="entry name" value="NRPS_synth"/>
</dbReference>
<dbReference type="Gene3D" id="3.30.559.10">
    <property type="entry name" value="Chloramphenicol acetyltransferase-like domain"/>
    <property type="match status" value="3"/>
</dbReference>
<dbReference type="CDD" id="cd19534">
    <property type="entry name" value="E_NRPS"/>
    <property type="match status" value="1"/>
</dbReference>
<dbReference type="Proteomes" id="UP000319627">
    <property type="component" value="Unassembled WGS sequence"/>
</dbReference>
<dbReference type="Pfam" id="PF00668">
    <property type="entry name" value="Condensation"/>
    <property type="match status" value="3"/>
</dbReference>
<dbReference type="PROSITE" id="PS00455">
    <property type="entry name" value="AMP_BINDING"/>
    <property type="match status" value="2"/>
</dbReference>
<comment type="caution">
    <text evidence="6">The sequence shown here is derived from an EMBL/GenBank/DDBJ whole genome shotgun (WGS) entry which is preliminary data.</text>
</comment>
<dbReference type="InterPro" id="IPR000873">
    <property type="entry name" value="AMP-dep_synth/lig_dom"/>
</dbReference>
<dbReference type="Pfam" id="PF00975">
    <property type="entry name" value="Thioesterase"/>
    <property type="match status" value="1"/>
</dbReference>
<dbReference type="InterPro" id="IPR025110">
    <property type="entry name" value="AMP-bd_C"/>
</dbReference>
<dbReference type="InterPro" id="IPR029058">
    <property type="entry name" value="AB_hydrolase_fold"/>
</dbReference>
<dbReference type="CDD" id="cd17649">
    <property type="entry name" value="A_NRPS_PvdJ-like"/>
    <property type="match status" value="1"/>
</dbReference>
<protein>
    <submittedName>
        <fullName evidence="6">Non-ribosomal peptide synthase protein (TIGR01720 family)/amino acid adenylation domain-containing protein</fullName>
    </submittedName>
</protein>
<dbReference type="Pfam" id="PF00550">
    <property type="entry name" value="PP-binding"/>
    <property type="match status" value="2"/>
</dbReference>
<dbReference type="InterPro" id="IPR036736">
    <property type="entry name" value="ACP-like_sf"/>
</dbReference>
<organism evidence="6 7">
    <name type="scientific">Azomonas agilis</name>
    <dbReference type="NCBI Taxonomy" id="116849"/>
    <lineage>
        <taxon>Bacteria</taxon>
        <taxon>Pseudomonadati</taxon>
        <taxon>Pseudomonadota</taxon>
        <taxon>Gammaproteobacteria</taxon>
        <taxon>Pseudomonadales</taxon>
        <taxon>Pseudomonadaceae</taxon>
        <taxon>Azomonas</taxon>
    </lineage>
</organism>
<dbReference type="InterPro" id="IPR023213">
    <property type="entry name" value="CAT-like_dom_sf"/>
</dbReference>
<dbReference type="FunFam" id="1.10.1200.10:FF:000005">
    <property type="entry name" value="Nonribosomal peptide synthetase 1"/>
    <property type="match status" value="1"/>
</dbReference>
<proteinExistence type="inferred from homology"/>
<dbReference type="SUPFAM" id="SSF52777">
    <property type="entry name" value="CoA-dependent acyltransferases"/>
    <property type="match status" value="6"/>
</dbReference>
<dbReference type="GO" id="GO:0003824">
    <property type="term" value="F:catalytic activity"/>
    <property type="evidence" value="ECO:0007669"/>
    <property type="project" value="InterPro"/>
</dbReference>
<evidence type="ECO:0000256" key="4">
    <source>
        <dbReference type="ARBA" id="ARBA00022553"/>
    </source>
</evidence>
<dbReference type="Gene3D" id="3.40.50.980">
    <property type="match status" value="4"/>
</dbReference>
<keyword evidence="4" id="KW-0597">Phosphoprotein</keyword>
<keyword evidence="7" id="KW-1185">Reference proteome</keyword>
<evidence type="ECO:0000256" key="1">
    <source>
        <dbReference type="ARBA" id="ARBA00001957"/>
    </source>
</evidence>
<dbReference type="Pfam" id="PF13193">
    <property type="entry name" value="AMP-binding_C"/>
    <property type="match status" value="2"/>
</dbReference>
<gene>
    <name evidence="6" type="ORF">LX59_02737</name>
</gene>
<dbReference type="FunFam" id="3.40.50.980:FF:000002">
    <property type="entry name" value="Enterobactin synthetase component F"/>
    <property type="match status" value="1"/>
</dbReference>
<dbReference type="NCBIfam" id="TIGR01720">
    <property type="entry name" value="NRPS-para261"/>
    <property type="match status" value="1"/>
</dbReference>
<dbReference type="Gene3D" id="3.40.50.1820">
    <property type="entry name" value="alpha/beta hydrolase"/>
    <property type="match status" value="1"/>
</dbReference>
<evidence type="ECO:0000313" key="7">
    <source>
        <dbReference type="Proteomes" id="UP000319627"/>
    </source>
</evidence>
<dbReference type="SUPFAM" id="SSF47336">
    <property type="entry name" value="ACP-like"/>
    <property type="match status" value="2"/>
</dbReference>
<dbReference type="FunFam" id="1.10.1200.10:FF:000016">
    <property type="entry name" value="Non-ribosomal peptide synthase"/>
    <property type="match status" value="1"/>
</dbReference>
<evidence type="ECO:0000313" key="6">
    <source>
        <dbReference type="EMBL" id="TWH64186.1"/>
    </source>
</evidence>
<dbReference type="FunFam" id="3.30.300.30:FF:000010">
    <property type="entry name" value="Enterobactin synthetase component F"/>
    <property type="match status" value="2"/>
</dbReference>
<dbReference type="InterPro" id="IPR009081">
    <property type="entry name" value="PP-bd_ACP"/>
</dbReference>
<dbReference type="PANTHER" id="PTHR45398">
    <property type="match status" value="1"/>
</dbReference>
<evidence type="ECO:0000259" key="5">
    <source>
        <dbReference type="PROSITE" id="PS50075"/>
    </source>
</evidence>
<dbReference type="SUPFAM" id="SSF53474">
    <property type="entry name" value="alpha/beta-Hydrolases"/>
    <property type="match status" value="1"/>
</dbReference>
<dbReference type="InterPro" id="IPR020845">
    <property type="entry name" value="AMP-binding_CS"/>
</dbReference>
<dbReference type="InterPro" id="IPR020806">
    <property type="entry name" value="PKS_PP-bd"/>
</dbReference>
<sequence>MDSTTASRIAKRFILLPLEKRRQYLLKMREEGLSVASLPIPRVRDEFPRLPLSFAQQRQWFLWQFDRQSTAYHIPCALRLRGPLDQAALQASLNELVRRHDSLRTRFVEDEQGVAQQVDAVAPQPLTLIALDEQALYAYIQARIHDPFNLASGALLRAELLQLGPEDHVLLLVQHHIVSDGRSMQVMIQELTHCYTRFSQGLPSQLPEPQLQYADYAIWQRHWMEAGEQERQLNYWCQRLGSQESVLELPLNRPRPSVQHFEGARVPLAIPPTLSHAIHQLAQVQQATVFMVLLASFMVLLHRYTRQQDIRVGVPSANRNRVEAENLIGFFVNTLVIDAQCQPSLAFTQLLDQIKATTLQAQAYQDLPFEQLVEALQPERNLSHNPLFQVMFNHQLSAPPQSKSTLGHGLDIEPLELASETAQLDLTLNTYEDAQGLGASLIYATALFDHTFIERLGEHWLSLLEQLVNAPQQAIGEARLLAADERQQLLEQWNATAQTYPAAPSIHALVEAQVRRTPDAIALVFGDTQLSYAQLNRQANQLAHALIAQGVRQDTPVGIAAERSLELVIGLLAILKAGGAYVPLDPEYPSERLSYMIEDSGISLLLTQSHLVERLPVLTHLSVHLLDTVQAAHPEQDPQLPCLPEQQAYVIYTSGSTGRPKGAGNSHRALANRLQWMQAEYGLDAHDTVLQKTPFSFDVSVWEFFWPLITGARLAIAAPGDHRDPERLVHLIGQHQVTTLHFVPSMLQAFLLNDQITNCTSLQRILCSGEALPVEAQQQVFMRLPRVHLYNLYGPTEAAIDVTHWICRDEGKTCVPIGTPIANLACWILDAGLQPQPVGVIGELYLSGEGLARGYHQRPALTAERFVACPFQSGARMYRTGDLARYRADGVIEYCGRIDHQVKIRGLRIELGEIEARLMEQPTIHEAAVQVVDNQLVAYLVAKAGQPVPERQQLSRALQAHLPDYMLPNHWLFLDSMPLSPNGKLDRKALPHPGAAQAQADYCVAEDELQARLVQIWQRVLKLERVGIDDNFFELGGDSIVSIQLVSQARRDGLHFTPKDLFSHQTVRTLARVTQSQTEQAQTVYPPASGTTLLLPMQHQFFNQAIPEMQRWNQSVMLKANQALNPTHLRQALAALVAKHDALRLRFNEVQGQWQAHFTAQPAPADLLWQYEASQDENWQALCDRAQGSLDLAKGPLLRAVHGMVEGEQRLLLIVHHLAVDGVSWRILLEDLHTAFTQAAAGQVCNLPPRTLSVQDWALRLQAHAQSPAGEDEARFWLQQCAGIDGTLPAIDTETALRLRDSHSVTTHLNAETTSRLLKDCPAAYRTQINDLLLAALARVLQRWTGTRDYLVELEGHGREAFTDNEADLTRTLGWLTSLYPARISAGSSLAEAIMLTKEHLRALPAKGAFFSALRCYASPAVRQALAALPKARITFNYLGQFDSGNDDTAVLFRPIPADKGREHSLDAPLQNWLAINGQVFDGELRLNWSFSRLMFEPAHLQHLADDYADELRQVVALCSQGIRLGLTPSDVPLARLTQAQLDLLPFSCDQVEDIYPLSTVQQGMLFHTQDTGSADFYINQTSVEVQGLEASRFIAAWGQLVQRHEMLRSAFWQAPQLSEPLQVVLRQGQLDAREQDWRGQAVDSMRLATTAEAERRRPFDLLAPPLLRLLLVRLEDDRHQLILTSHHILMDGWSQSRLLGELFQCYAGQPLPPLQGRYSDYIRWLQAPAQQASEAFWRPRLAELQGPTQLAGAIGARLVTGQEGHNALYLHWDEQRTAWLRKQAQRLRITPNTLVQAAWLLLLQRYTGQQTLCFGATVSGRPASLANADSLLGLFINTLPIIQTLHPAQTVQDWLQQLQAYNLEVRNHEHTPLVDIQRWAESNGQALFDSIIVFENYPIDERLQSASTTGLRFGDAQLRDVTNYPMDLAVHLNTRLRIEFLYRLDHFAAHQVEAIRDHFETLLERLLDSPEAAIGTLGLLANTPLLQVQASLNTPPDIAALISRHAQERPHQVAVRCDGIELTYAQLEQQANRLAWTLIERGISREHRVGIALERSVRTIVAFYAVMKAGAAYVPLDIDYPAERLQWIIGDADVALLLTERAIGERLGIEPAQRLDLDLCVLSQHEHAPNRQALDDQLSYMIYTSGSTGTPKGVAVTRGPLRMHCQAIIECYEMSPSTRELLFMSFAFDGAQERWLSTLISGGQLVIRGNTLWTPQETWDVLHAEAITIACFPPAYLQQLAEYGQTQPSPPPVHTYCFGGDAVADAHFERVKQVLKPRFFTNGYGPTETVVTPLLWRVPVNARCEAVYAPIGVAVGNRTLYILDDCLNPLPVGLAGELYIGGEGLARGYHRRPSLSAEHFIADPFSTTGGRLYRTGDLVRQRSDGIFDYLGRLDNQVKIRGFRIELGEIEARLRDIAGVLDAVVVAREGCSGKRLIGYVVLEDSAGNTTPMLEYLRQVLPDYMIPTQLMVLDALPLTPNGKIDRRALPEPELAQRQYQAPVDQRQRALAAIWAEVLGVEQVGVTDHFFELGGDSLGVLKVLSRLRSQPELGLNLKLRDLIARPTIAELCPAQDQEQTRLNPLLLLNSKVERQAPLFCLHAGFGTVFDYRPLAQRLDGLCSVYGLQNRMLLDRHWQDESLEAMAIDYAQYIRQKQPQGPYRLLGWSLGGTLAVLVARELESQGQQIEQLTLVDPYLPSATHEQLENDCGSDLRAFLAVVSGCPAASLPLLSVPANADTTQVLAVIEQSLANIASDEIPPSEELARTFSVAMTLKALSLQLHTLPRVAARLDCWWAKGSETGLSQTFEASQAIRSSQHLAADHYAIVGHAELLNALHQRLHTVAVQTV</sequence>
<reference evidence="6 7" key="1">
    <citation type="submission" date="2019-07" db="EMBL/GenBank/DDBJ databases">
        <title>Genomic Encyclopedia of Type Strains, Phase I: the one thousand microbial genomes (KMG-I) project.</title>
        <authorList>
            <person name="Kyrpides N."/>
        </authorList>
    </citation>
    <scope>NUCLEOTIDE SEQUENCE [LARGE SCALE GENOMIC DNA]</scope>
    <source>
        <strain evidence="6 7">DSM 375</strain>
    </source>
</reference>
<dbReference type="FunFam" id="3.40.50.980:FF:000001">
    <property type="entry name" value="Non-ribosomal peptide synthetase"/>
    <property type="match status" value="2"/>
</dbReference>